<proteinExistence type="predicted"/>
<gene>
    <name evidence="2" type="ORF">DPMN_034379</name>
</gene>
<protein>
    <submittedName>
        <fullName evidence="2">Uncharacterized protein</fullName>
    </submittedName>
</protein>
<reference evidence="2" key="1">
    <citation type="journal article" date="2019" name="bioRxiv">
        <title>The Genome of the Zebra Mussel, Dreissena polymorpha: A Resource for Invasive Species Research.</title>
        <authorList>
            <person name="McCartney M.A."/>
            <person name="Auch B."/>
            <person name="Kono T."/>
            <person name="Mallez S."/>
            <person name="Zhang Y."/>
            <person name="Obille A."/>
            <person name="Becker A."/>
            <person name="Abrahante J.E."/>
            <person name="Garbe J."/>
            <person name="Badalamenti J.P."/>
            <person name="Herman A."/>
            <person name="Mangelson H."/>
            <person name="Liachko I."/>
            <person name="Sullivan S."/>
            <person name="Sone E.D."/>
            <person name="Koren S."/>
            <person name="Silverstein K.A.T."/>
            <person name="Beckman K.B."/>
            <person name="Gohl D.M."/>
        </authorList>
    </citation>
    <scope>NUCLEOTIDE SEQUENCE</scope>
    <source>
        <strain evidence="2">Duluth1</strain>
        <tissue evidence="2">Whole animal</tissue>
    </source>
</reference>
<keyword evidence="3" id="KW-1185">Reference proteome</keyword>
<name>A0A9D4RM14_DREPO</name>
<dbReference type="Proteomes" id="UP000828390">
    <property type="component" value="Unassembled WGS sequence"/>
</dbReference>
<evidence type="ECO:0000313" key="3">
    <source>
        <dbReference type="Proteomes" id="UP000828390"/>
    </source>
</evidence>
<reference evidence="2" key="2">
    <citation type="submission" date="2020-11" db="EMBL/GenBank/DDBJ databases">
        <authorList>
            <person name="McCartney M.A."/>
            <person name="Auch B."/>
            <person name="Kono T."/>
            <person name="Mallez S."/>
            <person name="Becker A."/>
            <person name="Gohl D.M."/>
            <person name="Silverstein K.A.T."/>
            <person name="Koren S."/>
            <person name="Bechman K.B."/>
            <person name="Herman A."/>
            <person name="Abrahante J.E."/>
            <person name="Garbe J."/>
        </authorList>
    </citation>
    <scope>NUCLEOTIDE SEQUENCE</scope>
    <source>
        <strain evidence="2">Duluth1</strain>
        <tissue evidence="2">Whole animal</tissue>
    </source>
</reference>
<organism evidence="2 3">
    <name type="scientific">Dreissena polymorpha</name>
    <name type="common">Zebra mussel</name>
    <name type="synonym">Mytilus polymorpha</name>
    <dbReference type="NCBI Taxonomy" id="45954"/>
    <lineage>
        <taxon>Eukaryota</taxon>
        <taxon>Metazoa</taxon>
        <taxon>Spiralia</taxon>
        <taxon>Lophotrochozoa</taxon>
        <taxon>Mollusca</taxon>
        <taxon>Bivalvia</taxon>
        <taxon>Autobranchia</taxon>
        <taxon>Heteroconchia</taxon>
        <taxon>Euheterodonta</taxon>
        <taxon>Imparidentia</taxon>
        <taxon>Neoheterodontei</taxon>
        <taxon>Myida</taxon>
        <taxon>Dreissenoidea</taxon>
        <taxon>Dreissenidae</taxon>
        <taxon>Dreissena</taxon>
    </lineage>
</organism>
<comment type="caution">
    <text evidence="2">The sequence shown here is derived from an EMBL/GenBank/DDBJ whole genome shotgun (WGS) entry which is preliminary data.</text>
</comment>
<dbReference type="AlphaFoldDB" id="A0A9D4RM14"/>
<evidence type="ECO:0000313" key="2">
    <source>
        <dbReference type="EMBL" id="KAH3871185.1"/>
    </source>
</evidence>
<accession>A0A9D4RM14</accession>
<sequence>MMVQGGETMDSEDTNSEVASPLKAPDMLDESAIQRQMNIVVSGVSCRLPRCRNMAEFRKMLLENRNINIDKDCELDISLLSVNHGWLNVQMNFHSC</sequence>
<evidence type="ECO:0000256" key="1">
    <source>
        <dbReference type="SAM" id="MobiDB-lite"/>
    </source>
</evidence>
<feature type="region of interest" description="Disordered" evidence="1">
    <location>
        <begin position="1"/>
        <end position="27"/>
    </location>
</feature>
<dbReference type="EMBL" id="JAIWYP010000002">
    <property type="protein sequence ID" value="KAH3871185.1"/>
    <property type="molecule type" value="Genomic_DNA"/>
</dbReference>